<evidence type="ECO:0000313" key="5">
    <source>
        <dbReference type="Proteomes" id="UP000663853"/>
    </source>
</evidence>
<dbReference type="Proteomes" id="UP000663853">
    <property type="component" value="Unassembled WGS sequence"/>
</dbReference>
<sequence length="1022" mass="115134">MLGRLRMPLDKAILSFEQLMKDVFSEKKRVGDGAFKLTNLGDAILKIVEEATGNPNERMLDSASDETACKTMVFAMSKQMTAELPTIFRSYPTDSNPGPDCEIWKALCATMALPGLFKGVEIGEFKQLFLDAGVKCSNPLAHVLSEVRKIHPDNYVASVVSIGAGHARTIEIPKSEGSFIRNFLPINAISATKNFATDSERVANEMESRFSEIQGVYFRLNVDQGLQSVKLSEWEDLDKVAAHTHAYIRTPETRTRIYKAGRAVRLRESVIKTAAIDGHVMTQPGAICRVKIKRPPAPTAIFTGRGDEIDRILKCSISNTPERRVCVVHGLGGSGKTQVVLKAIEKEEERWPMIVYVDSSTPPSIESSLGEFALGKGIGETHKDAITWLGCQREQWLLVFDGADMPNQGLTQYFPKGGHGSIIVTTRWRCFARYATGPGYALDVTRMEQEEALELLMRVACRNQQPIASDQLKAATELLQEFEYFALAIVQAGAYVDHTNSSFSRYKELFLSRKKETLERFTKLPKLDDYSETVYTTWIMCYEQLGSDAQQVLGILGYLHHNGITKSLFQRAALGLQVNPWYISTDGQTPLSHEEKTALDFIKQFLLKFAPNREWDSFEFSERMGEISSLSLIEPDEANESYSIHLLVQDWARTIAPTSDVSALQCAAALLALSVQPDDNNDVGEQIFRRGLDLHVDRVDSEISKKRGSLGVHHAAAFSEIYYDKGLFEKSKHMRLQALEKERACLGEAHPVTLRTMSHLATTYWEVRQFEEAAELQRKVYDICLKTCGPTHPRTLDAKVKLVSTYSSMGHTKESNELLDEILEDPSNLQRNPSILGELAQFCYNRFDYPNAEKIDLFYIGVLEMSLGEEHPQTLGAMSNLASTYARLGRFDAAETWDRRALEIQKRVLGDKHPETLRTMENLASTYANLSRFSEAEELSLEVLNSRKRIHGEKHVRTLTIALSLLNIYKWWRKEKEAEEMSEEVNRLEILAGPVITKEAHREFQADFTETLSTQLRACTTQ</sequence>
<evidence type="ECO:0000313" key="4">
    <source>
        <dbReference type="EMBL" id="CAE6436387.1"/>
    </source>
</evidence>
<dbReference type="SUPFAM" id="SSF52540">
    <property type="entry name" value="P-loop containing nucleoside triphosphate hydrolases"/>
    <property type="match status" value="1"/>
</dbReference>
<evidence type="ECO:0000259" key="3">
    <source>
        <dbReference type="PROSITE" id="PS51635"/>
    </source>
</evidence>
<dbReference type="Gene3D" id="1.25.40.10">
    <property type="entry name" value="Tetratricopeptide repeat domain"/>
    <property type="match status" value="2"/>
</dbReference>
<gene>
    <name evidence="4" type="ORF">RDB_LOCUS30739</name>
</gene>
<proteinExistence type="predicted"/>
<comment type="caution">
    <text evidence="4">The sequence shown here is derived from an EMBL/GenBank/DDBJ whole genome shotgun (WGS) entry which is preliminary data.</text>
</comment>
<dbReference type="InterPro" id="IPR027417">
    <property type="entry name" value="P-loop_NTPase"/>
</dbReference>
<dbReference type="GO" id="GO:0046486">
    <property type="term" value="P:glycerolipid metabolic process"/>
    <property type="evidence" value="ECO:0007669"/>
    <property type="project" value="UniProtKB-ARBA"/>
</dbReference>
<dbReference type="InterPro" id="IPR053137">
    <property type="entry name" value="NLR-like"/>
</dbReference>
<protein>
    <recommendedName>
        <fullName evidence="3">PNPLA domain-containing protein</fullName>
    </recommendedName>
</protein>
<dbReference type="GO" id="GO:0043531">
    <property type="term" value="F:ADP binding"/>
    <property type="evidence" value="ECO:0007669"/>
    <property type="project" value="InterPro"/>
</dbReference>
<dbReference type="Gene3D" id="3.40.1090.10">
    <property type="entry name" value="Cytosolic phospholipase A2 catalytic domain"/>
    <property type="match status" value="1"/>
</dbReference>
<name>A0A8H3AS56_9AGAM</name>
<organism evidence="4 5">
    <name type="scientific">Rhizoctonia solani</name>
    <dbReference type="NCBI Taxonomy" id="456999"/>
    <lineage>
        <taxon>Eukaryota</taxon>
        <taxon>Fungi</taxon>
        <taxon>Dikarya</taxon>
        <taxon>Basidiomycota</taxon>
        <taxon>Agaricomycotina</taxon>
        <taxon>Agaricomycetes</taxon>
        <taxon>Cantharellales</taxon>
        <taxon>Ceratobasidiaceae</taxon>
        <taxon>Rhizoctonia</taxon>
    </lineage>
</organism>
<evidence type="ECO:0000256" key="1">
    <source>
        <dbReference type="ARBA" id="ARBA00023098"/>
    </source>
</evidence>
<dbReference type="InterPro" id="IPR016035">
    <property type="entry name" value="Acyl_Trfase/lysoPLipase"/>
</dbReference>
<dbReference type="EMBL" id="CAJMXA010000581">
    <property type="protein sequence ID" value="CAE6436387.1"/>
    <property type="molecule type" value="Genomic_DNA"/>
</dbReference>
<dbReference type="InterPro" id="IPR011990">
    <property type="entry name" value="TPR-like_helical_dom_sf"/>
</dbReference>
<comment type="caution">
    <text evidence="2">Lacks conserved residue(s) required for the propagation of feature annotation.</text>
</comment>
<dbReference type="InterPro" id="IPR002641">
    <property type="entry name" value="PNPLA_dom"/>
</dbReference>
<dbReference type="PANTHER" id="PTHR46082">
    <property type="entry name" value="ATP/GTP-BINDING PROTEIN-RELATED"/>
    <property type="match status" value="1"/>
</dbReference>
<feature type="domain" description="PNPLA" evidence="3">
    <location>
        <begin position="1"/>
        <end position="144"/>
    </location>
</feature>
<dbReference type="AlphaFoldDB" id="A0A8H3AS56"/>
<dbReference type="Pfam" id="PF13374">
    <property type="entry name" value="TPR_10"/>
    <property type="match status" value="1"/>
</dbReference>
<dbReference type="SUPFAM" id="SSF48452">
    <property type="entry name" value="TPR-like"/>
    <property type="match status" value="2"/>
</dbReference>
<dbReference type="PANTHER" id="PTHR46082:SF6">
    <property type="entry name" value="AAA+ ATPASE DOMAIN-CONTAINING PROTEIN-RELATED"/>
    <property type="match status" value="1"/>
</dbReference>
<reference evidence="4" key="1">
    <citation type="submission" date="2021-01" db="EMBL/GenBank/DDBJ databases">
        <authorList>
            <person name="Kaushik A."/>
        </authorList>
    </citation>
    <scope>NUCLEOTIDE SEQUENCE</scope>
    <source>
        <strain evidence="4">AG6-10EEA</strain>
    </source>
</reference>
<evidence type="ECO:0000256" key="2">
    <source>
        <dbReference type="PROSITE-ProRule" id="PRU01161"/>
    </source>
</evidence>
<dbReference type="PROSITE" id="PS51635">
    <property type="entry name" value="PNPLA"/>
    <property type="match status" value="1"/>
</dbReference>
<dbReference type="SUPFAM" id="SSF52151">
    <property type="entry name" value="FabD/lysophospholipase-like"/>
    <property type="match status" value="1"/>
</dbReference>
<keyword evidence="1" id="KW-0443">Lipid metabolism</keyword>
<dbReference type="Pfam" id="PF13424">
    <property type="entry name" value="TPR_12"/>
    <property type="match status" value="1"/>
</dbReference>
<accession>A0A8H3AS56</accession>
<dbReference type="Gene3D" id="3.40.50.300">
    <property type="entry name" value="P-loop containing nucleotide triphosphate hydrolases"/>
    <property type="match status" value="1"/>
</dbReference>